<reference evidence="2" key="1">
    <citation type="journal article" date="2015" name="MBio">
        <title>Genome-resolved metagenomic analysis reveals roles for candidate phyla and other microbial community members in biogeochemical transformations in oil reservoirs.</title>
        <authorList>
            <person name="Hu P."/>
            <person name="Tom L."/>
            <person name="Singh A."/>
            <person name="Thomas B.C."/>
            <person name="Baker B.J."/>
            <person name="Piceno Y.M."/>
            <person name="Andersen G.L."/>
            <person name="Banfield J.F."/>
        </authorList>
    </citation>
    <scope>NUCLEOTIDE SEQUENCE [LARGE SCALE GENOMIC DNA]</scope>
    <source>
        <strain evidence="2">56_747</strain>
    </source>
</reference>
<evidence type="ECO:0000313" key="1">
    <source>
        <dbReference type="EMBL" id="KUK45592.1"/>
    </source>
</evidence>
<name>A0A124G3C6_9EURY</name>
<dbReference type="InterPro" id="IPR012032">
    <property type="entry name" value="UCP006598"/>
</dbReference>
<sequence>MADKVGVVVHGPEVVDSGSAKRALALLERMGPVTAVLGGTMGRVAVIDAALEDRIDTSRREMPSRSVQRLEPLVEIVIILNYAKTIETGLVFGAMVAERAKPKKPLLLADFAGGFLTVLAGEAASLTEKIAEILDLELLDAPEFLPGTKSSGRITRRKIFGAIPGENISVNGTVVAKALEETVEITAIDGKITEIDGAEVKPHGLEKLSFVELKGAILRSGEIRRTESVPRTIRNRGRNAVLIDHDAEGAFEKVRGSKVAVTVGDDTTAIAGEILTRLETPLVGVVDGDLDHLCSRTATPKGSAVIEVLPGTDDVIGRKVREEIFGGEYRISMNGLSIEDLIERIKKIAGEDLKSVRRF</sequence>
<dbReference type="Proteomes" id="UP000057043">
    <property type="component" value="Unassembled WGS sequence"/>
</dbReference>
<dbReference type="Proteomes" id="UP000053961">
    <property type="component" value="Unassembled WGS sequence"/>
</dbReference>
<evidence type="ECO:0008006" key="5">
    <source>
        <dbReference type="Google" id="ProtNLM"/>
    </source>
</evidence>
<protein>
    <recommendedName>
        <fullName evidence="5">DUF2117 domain-containing protein</fullName>
    </recommendedName>
</protein>
<dbReference type="Pfam" id="PF09890">
    <property type="entry name" value="DUF2117"/>
    <property type="match status" value="1"/>
</dbReference>
<accession>A0A124G3C6</accession>
<gene>
    <name evidence="1" type="ORF">XD72_0066</name>
    <name evidence="2" type="ORF">XE07_1072</name>
</gene>
<reference evidence="3 4" key="2">
    <citation type="journal article" date="2015" name="MBio">
        <title>Genome-Resolved Metagenomic Analysis Reveals Roles for Candidate Phyla and Other Microbial Community Members in Biogeochemical Transformations in Oil Reservoirs.</title>
        <authorList>
            <person name="Hu P."/>
            <person name="Tom L."/>
            <person name="Singh A."/>
            <person name="Thomas B.C."/>
            <person name="Baker B.J."/>
            <person name="Piceno Y.M."/>
            <person name="Andersen G.L."/>
            <person name="Banfield J.F."/>
        </authorList>
    </citation>
    <scope>NUCLEOTIDE SEQUENCE [LARGE SCALE GENOMIC DNA]</scope>
    <source>
        <strain evidence="1">57_489</strain>
    </source>
</reference>
<evidence type="ECO:0000313" key="2">
    <source>
        <dbReference type="EMBL" id="KUK96505.1"/>
    </source>
</evidence>
<dbReference type="PATRIC" id="fig|301375.6.peg.2477"/>
<proteinExistence type="predicted"/>
<evidence type="ECO:0000313" key="4">
    <source>
        <dbReference type="Proteomes" id="UP000057043"/>
    </source>
</evidence>
<evidence type="ECO:0000313" key="3">
    <source>
        <dbReference type="Proteomes" id="UP000053961"/>
    </source>
</evidence>
<dbReference type="AlphaFoldDB" id="A0A124G3C6"/>
<organism evidence="2 3">
    <name type="scientific">Methanothrix harundinacea</name>
    <dbReference type="NCBI Taxonomy" id="301375"/>
    <lineage>
        <taxon>Archaea</taxon>
        <taxon>Methanobacteriati</taxon>
        <taxon>Methanobacteriota</taxon>
        <taxon>Stenosarchaea group</taxon>
        <taxon>Methanomicrobia</taxon>
        <taxon>Methanotrichales</taxon>
        <taxon>Methanotrichaceae</taxon>
        <taxon>Methanothrix</taxon>
    </lineage>
</organism>
<dbReference type="EMBL" id="LGHB01000012">
    <property type="protein sequence ID" value="KUK96505.1"/>
    <property type="molecule type" value="Genomic_DNA"/>
</dbReference>
<dbReference type="EMBL" id="LGFT01000001">
    <property type="protein sequence ID" value="KUK45592.1"/>
    <property type="molecule type" value="Genomic_DNA"/>
</dbReference>
<comment type="caution">
    <text evidence="2">The sequence shown here is derived from an EMBL/GenBank/DDBJ whole genome shotgun (WGS) entry which is preliminary data.</text>
</comment>